<feature type="transmembrane region" description="Helical" evidence="7">
    <location>
        <begin position="299"/>
        <end position="317"/>
    </location>
</feature>
<dbReference type="eggNOG" id="COG2211">
    <property type="taxonomic scope" value="Bacteria"/>
</dbReference>
<dbReference type="eggNOG" id="COG0477">
    <property type="taxonomic scope" value="Bacteria"/>
</dbReference>
<evidence type="ECO:0000256" key="6">
    <source>
        <dbReference type="ARBA" id="ARBA00023136"/>
    </source>
</evidence>
<keyword evidence="3" id="KW-1003">Cell membrane</keyword>
<evidence type="ECO:0000256" key="1">
    <source>
        <dbReference type="ARBA" id="ARBA00004651"/>
    </source>
</evidence>
<dbReference type="GO" id="GO:0005886">
    <property type="term" value="C:plasma membrane"/>
    <property type="evidence" value="ECO:0007669"/>
    <property type="project" value="UniProtKB-SubCell"/>
</dbReference>
<dbReference type="SUPFAM" id="SSF103473">
    <property type="entry name" value="MFS general substrate transporter"/>
    <property type="match status" value="2"/>
</dbReference>
<accession>V6IVR9</accession>
<dbReference type="PANTHER" id="PTHR42718:SF46">
    <property type="entry name" value="BLR6921 PROTEIN"/>
    <property type="match status" value="1"/>
</dbReference>
<feature type="transmembrane region" description="Helical" evidence="7">
    <location>
        <begin position="108"/>
        <end position="126"/>
    </location>
</feature>
<keyword evidence="4 7" id="KW-0812">Transmembrane</keyword>
<dbReference type="PROSITE" id="PS50850">
    <property type="entry name" value="MFS"/>
    <property type="match status" value="1"/>
</dbReference>
<dbReference type="InterPro" id="IPR011701">
    <property type="entry name" value="MFS"/>
</dbReference>
<dbReference type="PROSITE" id="PS00216">
    <property type="entry name" value="SUGAR_TRANSPORT_1"/>
    <property type="match status" value="1"/>
</dbReference>
<dbReference type="AlphaFoldDB" id="V6IVR9"/>
<dbReference type="PRINTS" id="PR01036">
    <property type="entry name" value="TCRTETB"/>
</dbReference>
<proteinExistence type="predicted"/>
<keyword evidence="10" id="KW-1185">Reference proteome</keyword>
<keyword evidence="5 7" id="KW-1133">Transmembrane helix</keyword>
<evidence type="ECO:0000256" key="7">
    <source>
        <dbReference type="SAM" id="Phobius"/>
    </source>
</evidence>
<feature type="transmembrane region" description="Helical" evidence="7">
    <location>
        <begin position="7"/>
        <end position="31"/>
    </location>
</feature>
<dbReference type="EMBL" id="AWTC01000012">
    <property type="protein sequence ID" value="EST11348.1"/>
    <property type="molecule type" value="Genomic_DNA"/>
</dbReference>
<feature type="transmembrane region" description="Helical" evidence="7">
    <location>
        <begin position="227"/>
        <end position="246"/>
    </location>
</feature>
<keyword evidence="6 7" id="KW-0472">Membrane</keyword>
<feature type="transmembrane region" description="Helical" evidence="7">
    <location>
        <begin position="138"/>
        <end position="159"/>
    </location>
</feature>
<dbReference type="Pfam" id="PF07690">
    <property type="entry name" value="MFS_1"/>
    <property type="match status" value="1"/>
</dbReference>
<evidence type="ECO:0000313" key="10">
    <source>
        <dbReference type="Proteomes" id="UP000018296"/>
    </source>
</evidence>
<feature type="transmembrane region" description="Helical" evidence="7">
    <location>
        <begin position="46"/>
        <end position="63"/>
    </location>
</feature>
<dbReference type="InterPro" id="IPR020846">
    <property type="entry name" value="MFS_dom"/>
</dbReference>
<evidence type="ECO:0000313" key="9">
    <source>
        <dbReference type="EMBL" id="EST11348.1"/>
    </source>
</evidence>
<dbReference type="RefSeq" id="WP_023510694.1">
    <property type="nucleotide sequence ID" value="NZ_AWTC01000012.1"/>
</dbReference>
<name>V6IVR9_9BACL</name>
<dbReference type="Proteomes" id="UP000018296">
    <property type="component" value="Unassembled WGS sequence"/>
</dbReference>
<dbReference type="InterPro" id="IPR036259">
    <property type="entry name" value="MFS_trans_sf"/>
</dbReference>
<feature type="transmembrane region" description="Helical" evidence="7">
    <location>
        <begin position="75"/>
        <end position="102"/>
    </location>
</feature>
<feature type="transmembrane region" description="Helical" evidence="7">
    <location>
        <begin position="663"/>
        <end position="680"/>
    </location>
</feature>
<sequence>MSKGKTIVGFIALSIAMFMGILDSTIINIALPDITDYFHANLSDTSWISTIYVLALSIFTITASKLADQFGRKKVMLVGLFLFGASSALCGFSQSLLFLIIVRFIQGLGGAILMPVAIPMGIALFGKKKMGMVSSAMGAVTALAAAGGPLIGGVLLHYFNWQSVFFVNVPFTVIAFVLIVFFTRESYDTTVSKSVDFAGMLLLTAALFLMTFGLLKGNDYGWHSPTIVLMFLGTAVSLALFLFVEAKVKAPMIEFHLFRELTFTASSAVYMISGFGIVTTSLIFNFFLQNVLNYQPLQAAYIVMTVSLTIIIAMPLGNLISSKFGFRPVNVLGIIIMGVATLLLARLDVDTSKPIMIIEMIIFGLGFGFSCLAMVSAIKYLPEEKSGIGSGIVNAARQVGTCIGIALLVSILDMHVSDAKTEIRDEAIHTIRQLDVASSVKSVAIGDMKRVSAHSGSKNQTHLENQMKKDIKKALTASSYESHPSDNQTLRKLYDGADRMQNGAQSLSKYVKTYAMGVNQTLFFIIRNDRMSTQKLTLYREELAQEVSDYQVATGKKKDQLQKGIANLTGLITLYTVGTDPSVKNAQMFEAKLQQMANQDKKNTTLVSAGHDLEAAGAKLEHGSAQLKKGIALTGQAEAMQKAMKHIESIKNDKIAEAFDKDFMIAGIILLASSFLGLFTDKRVRKKSIKDSTVSTQHR</sequence>
<protein>
    <submittedName>
        <fullName evidence="9">Permease</fullName>
    </submittedName>
</protein>
<dbReference type="InterPro" id="IPR005829">
    <property type="entry name" value="Sugar_transporter_CS"/>
</dbReference>
<feature type="transmembrane region" description="Helical" evidence="7">
    <location>
        <begin position="329"/>
        <end position="349"/>
    </location>
</feature>
<dbReference type="PANTHER" id="PTHR42718">
    <property type="entry name" value="MAJOR FACILITATOR SUPERFAMILY MULTIDRUG TRANSPORTER MFSC"/>
    <property type="match status" value="1"/>
</dbReference>
<feature type="transmembrane region" description="Helical" evidence="7">
    <location>
        <begin position="267"/>
        <end position="287"/>
    </location>
</feature>
<dbReference type="Gene3D" id="1.20.1720.10">
    <property type="entry name" value="Multidrug resistance protein D"/>
    <property type="match status" value="1"/>
</dbReference>
<dbReference type="PATRIC" id="fig|1395513.3.peg.2487"/>
<dbReference type="STRING" id="1395513.P343_12260"/>
<dbReference type="InterPro" id="IPR004638">
    <property type="entry name" value="EmrB-like"/>
</dbReference>
<keyword evidence="2" id="KW-0813">Transport</keyword>
<feature type="domain" description="Major facilitator superfamily (MFS) profile" evidence="8">
    <location>
        <begin position="9"/>
        <end position="450"/>
    </location>
</feature>
<dbReference type="CDD" id="cd17321">
    <property type="entry name" value="MFS_MMR_MDR_like"/>
    <property type="match status" value="1"/>
</dbReference>
<dbReference type="NCBIfam" id="TIGR00711">
    <property type="entry name" value="efflux_EmrB"/>
    <property type="match status" value="1"/>
</dbReference>
<evidence type="ECO:0000256" key="4">
    <source>
        <dbReference type="ARBA" id="ARBA00022692"/>
    </source>
</evidence>
<reference evidence="9 10" key="1">
    <citation type="journal article" date="2013" name="Genome Announc.">
        <title>Genome Sequence of Sporolactobacillus laevolacticus DSM442, an Efficient Polymer-Grade D-Lactate Producer from Agricultural Waste Cottonseed as a Nitrogen Source.</title>
        <authorList>
            <person name="Wang H."/>
            <person name="Wang L."/>
            <person name="Ju J."/>
            <person name="Yu B."/>
            <person name="Ma Y."/>
        </authorList>
    </citation>
    <scope>NUCLEOTIDE SEQUENCE [LARGE SCALE GENOMIC DNA]</scope>
    <source>
        <strain evidence="9 10">DSM 442</strain>
    </source>
</reference>
<evidence type="ECO:0000256" key="5">
    <source>
        <dbReference type="ARBA" id="ARBA00022989"/>
    </source>
</evidence>
<comment type="caution">
    <text evidence="9">The sequence shown here is derived from an EMBL/GenBank/DDBJ whole genome shotgun (WGS) entry which is preliminary data.</text>
</comment>
<feature type="transmembrane region" description="Helical" evidence="7">
    <location>
        <begin position="165"/>
        <end position="183"/>
    </location>
</feature>
<evidence type="ECO:0000259" key="8">
    <source>
        <dbReference type="PROSITE" id="PS50850"/>
    </source>
</evidence>
<feature type="transmembrane region" description="Helical" evidence="7">
    <location>
        <begin position="399"/>
        <end position="416"/>
    </location>
</feature>
<dbReference type="Gene3D" id="1.20.1250.20">
    <property type="entry name" value="MFS general substrate transporter like domains"/>
    <property type="match status" value="1"/>
</dbReference>
<organism evidence="9 10">
    <name type="scientific">Sporolactobacillus laevolacticus DSM 442</name>
    <dbReference type="NCBI Taxonomy" id="1395513"/>
    <lineage>
        <taxon>Bacteria</taxon>
        <taxon>Bacillati</taxon>
        <taxon>Bacillota</taxon>
        <taxon>Bacilli</taxon>
        <taxon>Bacillales</taxon>
        <taxon>Sporolactobacillaceae</taxon>
        <taxon>Sporolactobacillus</taxon>
    </lineage>
</organism>
<feature type="transmembrane region" description="Helical" evidence="7">
    <location>
        <begin position="355"/>
        <end position="378"/>
    </location>
</feature>
<gene>
    <name evidence="9" type="ORF">P343_12260</name>
</gene>
<dbReference type="GO" id="GO:0022857">
    <property type="term" value="F:transmembrane transporter activity"/>
    <property type="evidence" value="ECO:0007669"/>
    <property type="project" value="InterPro"/>
</dbReference>
<feature type="transmembrane region" description="Helical" evidence="7">
    <location>
        <begin position="195"/>
        <end position="215"/>
    </location>
</feature>
<comment type="subcellular location">
    <subcellularLocation>
        <location evidence="1">Cell membrane</location>
        <topology evidence="1">Multi-pass membrane protein</topology>
    </subcellularLocation>
</comment>
<evidence type="ECO:0000256" key="3">
    <source>
        <dbReference type="ARBA" id="ARBA00022475"/>
    </source>
</evidence>
<evidence type="ECO:0000256" key="2">
    <source>
        <dbReference type="ARBA" id="ARBA00022448"/>
    </source>
</evidence>